<comment type="pathway">
    <text evidence="11">Nucleotide-sugar biosynthesis; ADP-L-glycero-beta-D-manno-heptose biosynthesis; ADP-L-glycero-beta-D-manno-heptose from D-glycero-beta-D-manno-heptose 7-phosphate: step 1/4.</text>
</comment>
<comment type="pathway">
    <text evidence="11">Nucleotide-sugar biosynthesis; ADP-L-glycero-beta-D-manno-heptose biosynthesis; ADP-L-glycero-beta-D-manno-heptose from D-glycero-beta-D-manno-heptose 7-phosphate: step 3/4.</text>
</comment>
<evidence type="ECO:0000259" key="13">
    <source>
        <dbReference type="Pfam" id="PF01467"/>
    </source>
</evidence>
<dbReference type="EC" id="2.7.1.167" evidence="11"/>
<evidence type="ECO:0000259" key="12">
    <source>
        <dbReference type="Pfam" id="PF00294"/>
    </source>
</evidence>
<evidence type="ECO:0000313" key="14">
    <source>
        <dbReference type="EMBL" id="GAB0056228.1"/>
    </source>
</evidence>
<evidence type="ECO:0000256" key="4">
    <source>
        <dbReference type="ARBA" id="ARBA00022695"/>
    </source>
</evidence>
<dbReference type="InterPro" id="IPR011611">
    <property type="entry name" value="PfkB_dom"/>
</dbReference>
<keyword evidence="5 11" id="KW-0547">Nucleotide-binding</keyword>
<organism evidence="14 15">
    <name type="scientific">Candidatus Magnetaquiglobus chichijimensis</name>
    <dbReference type="NCBI Taxonomy" id="3141448"/>
    <lineage>
        <taxon>Bacteria</taxon>
        <taxon>Pseudomonadati</taxon>
        <taxon>Pseudomonadota</taxon>
        <taxon>Magnetococcia</taxon>
        <taxon>Magnetococcales</taxon>
        <taxon>Candidatus Magnetaquicoccaceae</taxon>
        <taxon>Candidatus Magnetaquiglobus</taxon>
    </lineage>
</organism>
<feature type="domain" description="Cytidyltransferase-like" evidence="13">
    <location>
        <begin position="363"/>
        <end position="457"/>
    </location>
</feature>
<evidence type="ECO:0000256" key="9">
    <source>
        <dbReference type="ARBA" id="ARBA00023277"/>
    </source>
</evidence>
<dbReference type="NCBIfam" id="TIGR00125">
    <property type="entry name" value="cyt_tran_rel"/>
    <property type="match status" value="1"/>
</dbReference>
<comment type="caution">
    <text evidence="14">The sequence shown here is derived from an EMBL/GenBank/DDBJ whole genome shotgun (WGS) entry which is preliminary data.</text>
</comment>
<evidence type="ECO:0000256" key="1">
    <source>
        <dbReference type="ARBA" id="ARBA00002319"/>
    </source>
</evidence>
<comment type="function">
    <text evidence="1 11">Catalyzes the phosphorylation of D-glycero-D-manno-heptose 7-phosphate at the C-1 position to selectively form D-glycero-beta-D-manno-heptose-1,7-bisphosphate.</text>
</comment>
<dbReference type="PANTHER" id="PTHR46969:SF1">
    <property type="entry name" value="BIFUNCTIONAL PROTEIN HLDE"/>
    <property type="match status" value="1"/>
</dbReference>
<reference evidence="14 15" key="1">
    <citation type="submission" date="2024-09" db="EMBL/GenBank/DDBJ databases">
        <title>Draft genome sequence of Candidatus Magnetaquicoccaceae bacterium FCR-1.</title>
        <authorList>
            <person name="Shimoshige H."/>
            <person name="Shimamura S."/>
            <person name="Taoka A."/>
            <person name="Kobayashi H."/>
            <person name="Maekawa T."/>
        </authorList>
    </citation>
    <scope>NUCLEOTIDE SEQUENCE [LARGE SCALE GENOMIC DNA]</scope>
    <source>
        <strain evidence="14 15">FCR-1</strain>
    </source>
</reference>
<feature type="binding site" evidence="11">
    <location>
        <begin position="211"/>
        <end position="214"/>
    </location>
    <ligand>
        <name>ATP</name>
        <dbReference type="ChEBI" id="CHEBI:30616"/>
    </ligand>
</feature>
<keyword evidence="6 11" id="KW-0418">Kinase</keyword>
<comment type="function">
    <text evidence="2 11">Catalyzes the ADP transfer from ATP to D-glycero-beta-D-manno-heptose 1-phosphate, yielding ADP-D-glycero-beta-D-manno-heptose.</text>
</comment>
<dbReference type="SUPFAM" id="SSF52374">
    <property type="entry name" value="Nucleotidylyl transferase"/>
    <property type="match status" value="1"/>
</dbReference>
<dbReference type="EMBL" id="BAAFGK010000002">
    <property type="protein sequence ID" value="GAB0056228.1"/>
    <property type="molecule type" value="Genomic_DNA"/>
</dbReference>
<dbReference type="InterPro" id="IPR014729">
    <property type="entry name" value="Rossmann-like_a/b/a_fold"/>
</dbReference>
<protein>
    <recommendedName>
        <fullName evidence="11">Bifunctional protein HldE</fullName>
    </recommendedName>
    <domain>
        <recommendedName>
            <fullName evidence="11">D-beta-D-heptose 7-phosphate kinase</fullName>
            <ecNumber evidence="11">2.7.1.167</ecNumber>
        </recommendedName>
        <alternativeName>
            <fullName evidence="11">D-beta-D-heptose 7-phosphotransferase</fullName>
        </alternativeName>
        <alternativeName>
            <fullName evidence="11">D-glycero-beta-D-manno-heptose-7-phosphate kinase</fullName>
        </alternativeName>
    </domain>
    <domain>
        <recommendedName>
            <fullName evidence="11">D-beta-D-heptose 1-phosphate adenylyltransferase</fullName>
            <ecNumber evidence="11">2.7.7.70</ecNumber>
        </recommendedName>
        <alternativeName>
            <fullName evidence="11">D-glycero-beta-D-manno-heptose 1-phosphate adenylyltransferase</fullName>
        </alternativeName>
    </domain>
</protein>
<keyword evidence="3 11" id="KW-0808">Transferase</keyword>
<dbReference type="InterPro" id="IPR011913">
    <property type="entry name" value="RfaE_dom_I"/>
</dbReference>
<evidence type="ECO:0000256" key="2">
    <source>
        <dbReference type="ARBA" id="ARBA00003753"/>
    </source>
</evidence>
<dbReference type="PANTHER" id="PTHR46969">
    <property type="entry name" value="BIFUNCTIONAL PROTEIN HLDE"/>
    <property type="match status" value="1"/>
</dbReference>
<evidence type="ECO:0000256" key="8">
    <source>
        <dbReference type="ARBA" id="ARBA00023268"/>
    </source>
</evidence>
<dbReference type="HAMAP" id="MF_01603">
    <property type="entry name" value="HldE"/>
    <property type="match status" value="1"/>
</dbReference>
<dbReference type="InterPro" id="IPR011914">
    <property type="entry name" value="RfaE_dom_II"/>
</dbReference>
<sequence length="497" mass="53753">MFQDRARVQEALNAGFHGRSVLVAGDLILDRYIWGEVTRISPEAPVPVVKVGRETARCGGAAHVAVNLANLGLQTRLCGWVGADADGEALKTMLHQTGIDIEAVHALTDRPTIVKTRILGGRQQMLRLDREQTDPVSEEIWSTFAGHVLDQLQREPRPDAVILSDYGKGTLTEQVCQAIIWAARTLEVPVLVDPKGMNYDKYRGATTLTPNRRELAEAIPMHPGKLDPLLVAGEQLRARIQADFLAVTLSELGIALVEGDQPPVRIPAMAREVFDVSGAGDAVIAVLAAALTAGLSRLDALHLANLAAGVVVGKVGTSPIHRDELLAAFHSQEVLTQADKICRLDVALTRIESWRQKGERLVFTNGCFDLLHAGHVTYLEKARALGNRLIVGLNTDRSVSALKGPSRPVIHQEDRARVLAALASVDLILLFDEETPLTLIRAVRPEILAKGADYTEEQVVGGREVKAWGGQVALIPLEPGRSSSNILNHIQTTQGAS</sequence>
<comment type="subunit">
    <text evidence="11">Homodimer.</text>
</comment>
<name>A0ABQ0C5R1_9PROT</name>
<keyword evidence="15" id="KW-1185">Reference proteome</keyword>
<dbReference type="Pfam" id="PF01467">
    <property type="entry name" value="CTP_transf_like"/>
    <property type="match status" value="1"/>
</dbReference>
<evidence type="ECO:0000256" key="11">
    <source>
        <dbReference type="HAMAP-Rule" id="MF_01603"/>
    </source>
</evidence>
<dbReference type="NCBIfam" id="TIGR02199">
    <property type="entry name" value="rfaE_dom_II"/>
    <property type="match status" value="1"/>
</dbReference>
<dbReference type="Gene3D" id="3.40.50.620">
    <property type="entry name" value="HUPs"/>
    <property type="match status" value="1"/>
</dbReference>
<dbReference type="InterPro" id="IPR004821">
    <property type="entry name" value="Cyt_trans-like"/>
</dbReference>
<dbReference type="EC" id="2.7.7.70" evidence="11"/>
<keyword evidence="4 11" id="KW-0548">Nucleotidyltransferase</keyword>
<evidence type="ECO:0000256" key="5">
    <source>
        <dbReference type="ARBA" id="ARBA00022741"/>
    </source>
</evidence>
<evidence type="ECO:0000256" key="7">
    <source>
        <dbReference type="ARBA" id="ARBA00022840"/>
    </source>
</evidence>
<evidence type="ECO:0000313" key="15">
    <source>
        <dbReference type="Proteomes" id="UP001628193"/>
    </source>
</evidence>
<feature type="domain" description="Carbohydrate kinase PfkB" evidence="12">
    <location>
        <begin position="22"/>
        <end position="318"/>
    </location>
</feature>
<keyword evidence="8 11" id="KW-0511">Multifunctional enzyme</keyword>
<comment type="similarity">
    <text evidence="11">In the C-terminal section; belongs to the cytidylyltransferase family.</text>
</comment>
<keyword evidence="7 11" id="KW-0067">ATP-binding</keyword>
<comment type="similarity">
    <text evidence="11">In the N-terminal section; belongs to the carbohydrate kinase PfkB family.</text>
</comment>
<dbReference type="Gene3D" id="3.40.1190.20">
    <property type="match status" value="1"/>
</dbReference>
<dbReference type="InterPro" id="IPR023030">
    <property type="entry name" value="Bifunc_HldE"/>
</dbReference>
<feature type="region of interest" description="Ribokinase" evidence="11">
    <location>
        <begin position="1"/>
        <end position="334"/>
    </location>
</feature>
<evidence type="ECO:0000256" key="3">
    <source>
        <dbReference type="ARBA" id="ARBA00022679"/>
    </source>
</evidence>
<dbReference type="RefSeq" id="WP_420903945.1">
    <property type="nucleotide sequence ID" value="NZ_BAAFGK010000002.1"/>
</dbReference>
<comment type="catalytic activity">
    <reaction evidence="10 11">
        <text>D-glycero-beta-D-manno-heptose 1-phosphate + ATP + H(+) = ADP-D-glycero-beta-D-manno-heptose + diphosphate</text>
        <dbReference type="Rhea" id="RHEA:27465"/>
        <dbReference type="ChEBI" id="CHEBI:15378"/>
        <dbReference type="ChEBI" id="CHEBI:30616"/>
        <dbReference type="ChEBI" id="CHEBI:33019"/>
        <dbReference type="ChEBI" id="CHEBI:59967"/>
        <dbReference type="ChEBI" id="CHEBI:61593"/>
        <dbReference type="EC" id="2.7.7.70"/>
    </reaction>
</comment>
<dbReference type="Proteomes" id="UP001628193">
    <property type="component" value="Unassembled WGS sequence"/>
</dbReference>
<evidence type="ECO:0000256" key="10">
    <source>
        <dbReference type="ARBA" id="ARBA00047428"/>
    </source>
</evidence>
<keyword evidence="9 11" id="KW-0119">Carbohydrate metabolism</keyword>
<accession>A0ABQ0C5R1</accession>
<feature type="active site" evidence="11">
    <location>
        <position position="281"/>
    </location>
</feature>
<gene>
    <name evidence="14" type="primary">hldE_1</name>
    <name evidence="11" type="synonym">hldE</name>
    <name evidence="14" type="ORF">SIID45300_00533</name>
</gene>
<dbReference type="SUPFAM" id="SSF53613">
    <property type="entry name" value="Ribokinase-like"/>
    <property type="match status" value="1"/>
</dbReference>
<dbReference type="Pfam" id="PF00294">
    <property type="entry name" value="PfkB"/>
    <property type="match status" value="1"/>
</dbReference>
<dbReference type="NCBIfam" id="TIGR02198">
    <property type="entry name" value="rfaE_dom_I"/>
    <property type="match status" value="1"/>
</dbReference>
<evidence type="ECO:0000256" key="6">
    <source>
        <dbReference type="ARBA" id="ARBA00022777"/>
    </source>
</evidence>
<dbReference type="CDD" id="cd01172">
    <property type="entry name" value="RfaE_like"/>
    <property type="match status" value="1"/>
</dbReference>
<dbReference type="InterPro" id="IPR029056">
    <property type="entry name" value="Ribokinase-like"/>
</dbReference>
<comment type="catalytic activity">
    <reaction evidence="11">
        <text>D-glycero-beta-D-manno-heptose 7-phosphate + ATP = D-glycero-beta-D-manno-heptose 1,7-bisphosphate + ADP + H(+)</text>
        <dbReference type="Rhea" id="RHEA:27473"/>
        <dbReference type="ChEBI" id="CHEBI:15378"/>
        <dbReference type="ChEBI" id="CHEBI:30616"/>
        <dbReference type="ChEBI" id="CHEBI:60204"/>
        <dbReference type="ChEBI" id="CHEBI:60208"/>
        <dbReference type="ChEBI" id="CHEBI:456216"/>
        <dbReference type="EC" id="2.7.1.167"/>
    </reaction>
</comment>
<proteinExistence type="inferred from homology"/>
<feature type="region of interest" description="Cytidylyltransferase" evidence="11">
    <location>
        <begin position="363"/>
        <end position="497"/>
    </location>
</feature>